<keyword evidence="1" id="KW-0472">Membrane</keyword>
<reference evidence="3" key="1">
    <citation type="submission" date="2017-01" db="EMBL/GenBank/DDBJ databases">
        <authorList>
            <person name="Varghese N."/>
            <person name="Submissions S."/>
        </authorList>
    </citation>
    <scope>NUCLEOTIDE SEQUENCE [LARGE SCALE GENOMIC DNA]</scope>
    <source>
        <strain evidence="3">ATCC 12950</strain>
    </source>
</reference>
<keyword evidence="3" id="KW-1185">Reference proteome</keyword>
<feature type="transmembrane region" description="Helical" evidence="1">
    <location>
        <begin position="153"/>
        <end position="175"/>
    </location>
</feature>
<dbReference type="InterPro" id="IPR039708">
    <property type="entry name" value="MT1774/Rv1733c-like"/>
</dbReference>
<keyword evidence="1" id="KW-1133">Transmembrane helix</keyword>
<dbReference type="Proteomes" id="UP000186096">
    <property type="component" value="Unassembled WGS sequence"/>
</dbReference>
<organism evidence="2 3">
    <name type="scientific">Microbispora rosea</name>
    <dbReference type="NCBI Taxonomy" id="58117"/>
    <lineage>
        <taxon>Bacteria</taxon>
        <taxon>Bacillati</taxon>
        <taxon>Actinomycetota</taxon>
        <taxon>Actinomycetes</taxon>
        <taxon>Streptosporangiales</taxon>
        <taxon>Streptosporangiaceae</taxon>
        <taxon>Microbispora</taxon>
    </lineage>
</organism>
<dbReference type="PANTHER" id="PTHR42305">
    <property type="entry name" value="MEMBRANE PROTEIN RV1733C-RELATED"/>
    <property type="match status" value="1"/>
</dbReference>
<protein>
    <submittedName>
        <fullName evidence="2">Uncharacterized protein</fullName>
    </submittedName>
</protein>
<dbReference type="OrthoDB" id="3542690at2"/>
<evidence type="ECO:0000313" key="2">
    <source>
        <dbReference type="EMBL" id="SIR80994.1"/>
    </source>
</evidence>
<dbReference type="RefSeq" id="WP_076437370.1">
    <property type="nucleotide sequence ID" value="NZ_FTNI01000016.1"/>
</dbReference>
<gene>
    <name evidence="2" type="ORF">SAMN05421833_1163</name>
</gene>
<evidence type="ECO:0000256" key="1">
    <source>
        <dbReference type="SAM" id="Phobius"/>
    </source>
</evidence>
<dbReference type="EMBL" id="FTNI01000016">
    <property type="protein sequence ID" value="SIR80994.1"/>
    <property type="molecule type" value="Genomic_DNA"/>
</dbReference>
<evidence type="ECO:0000313" key="3">
    <source>
        <dbReference type="Proteomes" id="UP000186096"/>
    </source>
</evidence>
<proteinExistence type="predicted"/>
<keyword evidence="1" id="KW-0812">Transmembrane</keyword>
<accession>A0A1N7DYT5</accession>
<dbReference type="AlphaFoldDB" id="A0A1N7DYT5"/>
<dbReference type="STRING" id="58117.SAMN05421833_1163"/>
<name>A0A1N7DYT5_9ACTN</name>
<dbReference type="PANTHER" id="PTHR42305:SF1">
    <property type="entry name" value="MEMBRANE PROTEIN RV1733C-RELATED"/>
    <property type="match status" value="1"/>
</dbReference>
<sequence>MRSLARWAVSRLRRYRPDHNPLRRRSDRIEAAIAAAALAAVLFAVWPAALAARTVYDGGVMAERVGPGTPQLVEATLVEAPAAEEGSAAPAAGRGLPAASSARWTLPSGEVREGVVPAVLLLRDGPMKARVWVDAEGRPAAPPPHRAETVTRAGLAAAGVVAIVTVLAWACFALTRHWLDRGRYRDWEAAWVAADQRWRRHRI</sequence>